<dbReference type="Pfam" id="PF10551">
    <property type="entry name" value="MULE"/>
    <property type="match status" value="1"/>
</dbReference>
<keyword evidence="1" id="KW-0479">Metal-binding</keyword>
<dbReference type="PROSITE" id="PS50966">
    <property type="entry name" value="ZF_SWIM"/>
    <property type="match status" value="1"/>
</dbReference>
<accession>A0A9N9CJC9</accession>
<organism evidence="4 5">
    <name type="scientific">Diversispora eburnea</name>
    <dbReference type="NCBI Taxonomy" id="1213867"/>
    <lineage>
        <taxon>Eukaryota</taxon>
        <taxon>Fungi</taxon>
        <taxon>Fungi incertae sedis</taxon>
        <taxon>Mucoromycota</taxon>
        <taxon>Glomeromycotina</taxon>
        <taxon>Glomeromycetes</taxon>
        <taxon>Diversisporales</taxon>
        <taxon>Diversisporaceae</taxon>
        <taxon>Diversispora</taxon>
    </lineage>
</organism>
<feature type="compositionally biased region" description="Polar residues" evidence="2">
    <location>
        <begin position="546"/>
        <end position="566"/>
    </location>
</feature>
<feature type="compositionally biased region" description="Polar residues" evidence="2">
    <location>
        <begin position="357"/>
        <end position="371"/>
    </location>
</feature>
<proteinExistence type="predicted"/>
<feature type="region of interest" description="Disordered" evidence="2">
    <location>
        <begin position="542"/>
        <end position="572"/>
    </location>
</feature>
<dbReference type="Pfam" id="PF03101">
    <property type="entry name" value="FAR1"/>
    <property type="match status" value="1"/>
</dbReference>
<feature type="domain" description="SWIM-type" evidence="3">
    <location>
        <begin position="391"/>
        <end position="429"/>
    </location>
</feature>
<evidence type="ECO:0000256" key="1">
    <source>
        <dbReference type="PROSITE-ProRule" id="PRU00325"/>
    </source>
</evidence>
<sequence>NEFEDWNSAEKHVEKYANEVSFEVVKRQLEKNKRGEIVRRTFECKNSHQYCAKKKADVEDTRECESIKMNCPWKVNLGLASNIIHVTSMCKEHNHPLFENLENRNIASNCHLTSEMLEEIEFLTYEKLMKLQREEHDWFVEAKLESEDNHLTDADASMITAIYETLPSTKHNYCIWHLRKNIEKNLKGKLHKKYNNFVKKWNKCRNSFSEDEFQKQWQELLTNYSEARKYLEWALETDVTISLPNVIGRYFKRIDSIIKKYLIPQVLKMQHCQMNESLLYYVKKIENWKIHEIYDFKENTNNITLDNDDEEKKQSDEEQNQSINEEEQKQFFDKEQEQFFDEEEQERFFDKEEKQTQFDNESSNVDNGQDQSDNDERDQFDNNKQDQSDDDEQNQSDNESSTNHLCTCMWLVTWGLVCRHFFSIMFNLDKAMFYIGLISSRWYNDVTFNPQKEFAITIRSKESETDDKSIYEHQIRTNFDILNEFRNTQLFSETVRANLSHKAKYNLGFGYAKQAIGLALEMGYEDELNMILRNWISEKKRERQPECTSNKENLPNISNPYQTRTKGTSKKV</sequence>
<comment type="caution">
    <text evidence="4">The sequence shown here is derived from an EMBL/GenBank/DDBJ whole genome shotgun (WGS) entry which is preliminary data.</text>
</comment>
<evidence type="ECO:0000313" key="5">
    <source>
        <dbReference type="Proteomes" id="UP000789706"/>
    </source>
</evidence>
<dbReference type="AlphaFoldDB" id="A0A9N9CJC9"/>
<dbReference type="InterPro" id="IPR031052">
    <property type="entry name" value="FHY3/FAR1"/>
</dbReference>
<protein>
    <submittedName>
        <fullName evidence="4">9906_t:CDS:1</fullName>
    </submittedName>
</protein>
<dbReference type="GO" id="GO:0006355">
    <property type="term" value="P:regulation of DNA-templated transcription"/>
    <property type="evidence" value="ECO:0007669"/>
    <property type="project" value="InterPro"/>
</dbReference>
<evidence type="ECO:0000256" key="2">
    <source>
        <dbReference type="SAM" id="MobiDB-lite"/>
    </source>
</evidence>
<keyword evidence="5" id="KW-1185">Reference proteome</keyword>
<dbReference type="InterPro" id="IPR007527">
    <property type="entry name" value="Znf_SWIM"/>
</dbReference>
<reference evidence="4" key="1">
    <citation type="submission" date="2021-06" db="EMBL/GenBank/DDBJ databases">
        <authorList>
            <person name="Kallberg Y."/>
            <person name="Tangrot J."/>
            <person name="Rosling A."/>
        </authorList>
    </citation>
    <scope>NUCLEOTIDE SEQUENCE</scope>
    <source>
        <strain evidence="4">AZ414A</strain>
    </source>
</reference>
<feature type="region of interest" description="Disordered" evidence="2">
    <location>
        <begin position="343"/>
        <end position="401"/>
    </location>
</feature>
<dbReference type="PANTHER" id="PTHR31669">
    <property type="entry name" value="PROTEIN FAR1-RELATED SEQUENCE 10-RELATED"/>
    <property type="match status" value="1"/>
</dbReference>
<evidence type="ECO:0000259" key="3">
    <source>
        <dbReference type="PROSITE" id="PS50966"/>
    </source>
</evidence>
<name>A0A9N9CJC9_9GLOM</name>
<dbReference type="EMBL" id="CAJVPK010001982">
    <property type="protein sequence ID" value="CAG8603631.1"/>
    <property type="molecule type" value="Genomic_DNA"/>
</dbReference>
<keyword evidence="1" id="KW-0863">Zinc-finger</keyword>
<gene>
    <name evidence="4" type="ORF">DEBURN_LOCUS9643</name>
</gene>
<keyword evidence="1" id="KW-0862">Zinc</keyword>
<dbReference type="Proteomes" id="UP000789706">
    <property type="component" value="Unassembled WGS sequence"/>
</dbReference>
<dbReference type="InterPro" id="IPR018289">
    <property type="entry name" value="MULE_transposase_dom"/>
</dbReference>
<dbReference type="InterPro" id="IPR004330">
    <property type="entry name" value="FAR1_DNA_bnd_dom"/>
</dbReference>
<dbReference type="GO" id="GO:0008270">
    <property type="term" value="F:zinc ion binding"/>
    <property type="evidence" value="ECO:0007669"/>
    <property type="project" value="UniProtKB-KW"/>
</dbReference>
<evidence type="ECO:0000313" key="4">
    <source>
        <dbReference type="EMBL" id="CAG8603631.1"/>
    </source>
</evidence>
<feature type="compositionally biased region" description="Basic and acidic residues" evidence="2">
    <location>
        <begin position="346"/>
        <end position="356"/>
    </location>
</feature>
<dbReference type="PANTHER" id="PTHR31669:SF251">
    <property type="entry name" value="PROTEIN FAR1-RELATED SEQUENCE"/>
    <property type="match status" value="1"/>
</dbReference>
<feature type="region of interest" description="Disordered" evidence="2">
    <location>
        <begin position="302"/>
        <end position="328"/>
    </location>
</feature>
<dbReference type="OrthoDB" id="2432510at2759"/>
<feature type="non-terminal residue" evidence="4">
    <location>
        <position position="572"/>
    </location>
</feature>
<feature type="compositionally biased region" description="Basic and acidic residues" evidence="2">
    <location>
        <begin position="377"/>
        <end position="387"/>
    </location>
</feature>